<protein>
    <submittedName>
        <fullName evidence="1">Uncharacterized protein</fullName>
    </submittedName>
</protein>
<reference evidence="1 2" key="1">
    <citation type="submission" date="2013-02" db="EMBL/GenBank/DDBJ databases">
        <title>The Genome Annotation of Plasmodium falciparum NF135/5.C10.</title>
        <authorList>
            <consortium name="The Broad Institute Genome Sequencing Platform"/>
            <consortium name="The Broad Institute Genome Sequencing Center for Infectious Disease"/>
            <person name="Neafsey D."/>
            <person name="Hoffman S."/>
            <person name="Volkman S."/>
            <person name="Rosenthal P."/>
            <person name="Walker B."/>
            <person name="Young S.K."/>
            <person name="Zeng Q."/>
            <person name="Gargeya S."/>
            <person name="Fitzgerald M."/>
            <person name="Haas B."/>
            <person name="Abouelleil A."/>
            <person name="Allen A.W."/>
            <person name="Alvarado L."/>
            <person name="Arachchi H.M."/>
            <person name="Berlin A.M."/>
            <person name="Chapman S.B."/>
            <person name="Gainer-Dewar J."/>
            <person name="Goldberg J."/>
            <person name="Griggs A."/>
            <person name="Gujja S."/>
            <person name="Hansen M."/>
            <person name="Howarth C."/>
            <person name="Imamovic A."/>
            <person name="Ireland A."/>
            <person name="Larimer J."/>
            <person name="McCowan C."/>
            <person name="Murphy C."/>
            <person name="Pearson M."/>
            <person name="Poon T.W."/>
            <person name="Priest M."/>
            <person name="Roberts A."/>
            <person name="Saif S."/>
            <person name="Shea T."/>
            <person name="Sisk P."/>
            <person name="Sykes S."/>
            <person name="Wortman J."/>
            <person name="Nusbaum C."/>
            <person name="Birren B."/>
        </authorList>
    </citation>
    <scope>NUCLEOTIDE SEQUENCE [LARGE SCALE GENOMIC DNA]</scope>
    <source>
        <strain evidence="1 2">NF135/5.C10</strain>
    </source>
</reference>
<dbReference type="EMBL" id="KI926058">
    <property type="protein sequence ID" value="ETW41459.1"/>
    <property type="molecule type" value="Genomic_DNA"/>
</dbReference>
<sequence>MALKIAICPTYKKNNIIFILFNPIYIIKRLIVIKCIKKDYFNRTCVNNISFISLFSIIRYY</sequence>
<gene>
    <name evidence="1" type="ORF">PFNF135_04108</name>
</gene>
<dbReference type="Proteomes" id="UP000019114">
    <property type="component" value="Unassembled WGS sequence"/>
</dbReference>
<reference evidence="1 2" key="2">
    <citation type="submission" date="2013-02" db="EMBL/GenBank/DDBJ databases">
        <title>The Genome Sequence of Plasmodium falciparum NF135/5.C10.</title>
        <authorList>
            <consortium name="The Broad Institute Genome Sequencing Platform"/>
            <consortium name="The Broad Institute Genome Sequencing Center for Infectious Disease"/>
            <person name="Neafsey D."/>
            <person name="Cheeseman I."/>
            <person name="Volkman S."/>
            <person name="Adams J."/>
            <person name="Walker B."/>
            <person name="Young S.K."/>
            <person name="Zeng Q."/>
            <person name="Gargeya S."/>
            <person name="Fitzgerald M."/>
            <person name="Haas B."/>
            <person name="Abouelleil A."/>
            <person name="Alvarado L."/>
            <person name="Arachchi H.M."/>
            <person name="Berlin A.M."/>
            <person name="Chapman S.B."/>
            <person name="Dewar J."/>
            <person name="Goldberg J."/>
            <person name="Griggs A."/>
            <person name="Gujja S."/>
            <person name="Hansen M."/>
            <person name="Howarth C."/>
            <person name="Imamovic A."/>
            <person name="Larimer J."/>
            <person name="McCowan C."/>
            <person name="Murphy C."/>
            <person name="Neiman D."/>
            <person name="Pearson M."/>
            <person name="Priest M."/>
            <person name="Roberts A."/>
            <person name="Saif S."/>
            <person name="Shea T."/>
            <person name="Sisk P."/>
            <person name="Sykes S."/>
            <person name="Wortman J."/>
            <person name="Nusbaum C."/>
            <person name="Birren B."/>
        </authorList>
    </citation>
    <scope>NUCLEOTIDE SEQUENCE [LARGE SCALE GENOMIC DNA]</scope>
    <source>
        <strain evidence="1 2">NF135/5.C10</strain>
    </source>
</reference>
<evidence type="ECO:0000313" key="2">
    <source>
        <dbReference type="Proteomes" id="UP000019114"/>
    </source>
</evidence>
<name>W4IEJ0_PLAFA</name>
<dbReference type="AlphaFoldDB" id="W4IEJ0"/>
<accession>W4IEJ0</accession>
<evidence type="ECO:0000313" key="1">
    <source>
        <dbReference type="EMBL" id="ETW41459.1"/>
    </source>
</evidence>
<organism evidence="1 2">
    <name type="scientific">Plasmodium falciparum NF135/5.C10</name>
    <dbReference type="NCBI Taxonomy" id="1036726"/>
    <lineage>
        <taxon>Eukaryota</taxon>
        <taxon>Sar</taxon>
        <taxon>Alveolata</taxon>
        <taxon>Apicomplexa</taxon>
        <taxon>Aconoidasida</taxon>
        <taxon>Haemosporida</taxon>
        <taxon>Plasmodiidae</taxon>
        <taxon>Plasmodium</taxon>
        <taxon>Plasmodium (Laverania)</taxon>
    </lineage>
</organism>
<proteinExistence type="predicted"/>